<reference evidence="2" key="3">
    <citation type="submission" date="2025-09" db="UniProtKB">
        <authorList>
            <consortium name="Ensembl"/>
        </authorList>
    </citation>
    <scope>IDENTIFICATION</scope>
    <source>
        <strain evidence="2">Thoroughbred</strain>
    </source>
</reference>
<evidence type="ECO:0000313" key="3">
    <source>
        <dbReference type="Proteomes" id="UP000002281"/>
    </source>
</evidence>
<keyword evidence="1" id="KW-1133">Transmembrane helix</keyword>
<dbReference type="AlphaFoldDB" id="A0A9L0REG7"/>
<organism evidence="2 3">
    <name type="scientific">Equus caballus</name>
    <name type="common">Horse</name>
    <dbReference type="NCBI Taxonomy" id="9796"/>
    <lineage>
        <taxon>Eukaryota</taxon>
        <taxon>Metazoa</taxon>
        <taxon>Chordata</taxon>
        <taxon>Craniata</taxon>
        <taxon>Vertebrata</taxon>
        <taxon>Euteleostomi</taxon>
        <taxon>Mammalia</taxon>
        <taxon>Eutheria</taxon>
        <taxon>Laurasiatheria</taxon>
        <taxon>Perissodactyla</taxon>
        <taxon>Equidae</taxon>
        <taxon>Equus</taxon>
    </lineage>
</organism>
<keyword evidence="3" id="KW-1185">Reference proteome</keyword>
<dbReference type="Ensembl" id="ENSECAT00000089993.1">
    <property type="protein sequence ID" value="ENSECAP00000060189.1"/>
    <property type="gene ID" value="ENSECAG00000056901.1"/>
</dbReference>
<keyword evidence="1" id="KW-0812">Transmembrane</keyword>
<protein>
    <submittedName>
        <fullName evidence="2">Uncharacterized protein</fullName>
    </submittedName>
</protein>
<reference evidence="2" key="2">
    <citation type="submission" date="2025-08" db="UniProtKB">
        <authorList>
            <consortium name="Ensembl"/>
        </authorList>
    </citation>
    <scope>IDENTIFICATION</scope>
    <source>
        <strain evidence="2">Thoroughbred</strain>
    </source>
</reference>
<sequence length="113" mass="12758">TLSSGIAGSYGGSIPNFLRDFHTVFHCGCTSLYSHQQCTWVACFPHPLHRLLFPILLITAILMGVRWYLIILLICISLIVNDVEHLFICLFTICISSLEECLLRSFAHFLTSL</sequence>
<feature type="transmembrane region" description="Helical" evidence="1">
    <location>
        <begin position="55"/>
        <end position="79"/>
    </location>
</feature>
<proteinExistence type="predicted"/>
<dbReference type="GeneTree" id="ENSGT01150000289275"/>
<name>A0A9L0REG7_HORSE</name>
<accession>A0A9L0REG7</accession>
<evidence type="ECO:0000256" key="1">
    <source>
        <dbReference type="SAM" id="Phobius"/>
    </source>
</evidence>
<evidence type="ECO:0000313" key="2">
    <source>
        <dbReference type="Ensembl" id="ENSECAP00000060189.1"/>
    </source>
</evidence>
<keyword evidence="1" id="KW-0472">Membrane</keyword>
<dbReference type="Proteomes" id="UP000002281">
    <property type="component" value="Unplaced"/>
</dbReference>
<feature type="transmembrane region" description="Helical" evidence="1">
    <location>
        <begin position="85"/>
        <end position="103"/>
    </location>
</feature>
<reference evidence="2" key="1">
    <citation type="journal article" date="2009" name="Science">
        <title>Genome sequence, comparative analysis, and population genetics of the domestic horse.</title>
        <authorList>
            <consortium name="Broad Institute Genome Sequencing Platform"/>
            <consortium name="Broad Institute Whole Genome Assembly Team"/>
            <person name="Wade C.M."/>
            <person name="Giulotto E."/>
            <person name="Sigurdsson S."/>
            <person name="Zoli M."/>
            <person name="Gnerre S."/>
            <person name="Imsland F."/>
            <person name="Lear T.L."/>
            <person name="Adelson D.L."/>
            <person name="Bailey E."/>
            <person name="Bellone R.R."/>
            <person name="Bloecker H."/>
            <person name="Distl O."/>
            <person name="Edgar R.C."/>
            <person name="Garber M."/>
            <person name="Leeb T."/>
            <person name="Mauceli E."/>
            <person name="MacLeod J.N."/>
            <person name="Penedo M.C.T."/>
            <person name="Raison J.M."/>
            <person name="Sharpe T."/>
            <person name="Vogel J."/>
            <person name="Andersson L."/>
            <person name="Antczak D.F."/>
            <person name="Biagi T."/>
            <person name="Binns M.M."/>
            <person name="Chowdhary B.P."/>
            <person name="Coleman S.J."/>
            <person name="Della Valle G."/>
            <person name="Fryc S."/>
            <person name="Guerin G."/>
            <person name="Hasegawa T."/>
            <person name="Hill E.W."/>
            <person name="Jurka J."/>
            <person name="Kiialainen A."/>
            <person name="Lindgren G."/>
            <person name="Liu J."/>
            <person name="Magnani E."/>
            <person name="Mickelson J.R."/>
            <person name="Murray J."/>
            <person name="Nergadze S.G."/>
            <person name="Onofrio R."/>
            <person name="Pedroni S."/>
            <person name="Piras M.F."/>
            <person name="Raudsepp T."/>
            <person name="Rocchi M."/>
            <person name="Roeed K.H."/>
            <person name="Ryder O.A."/>
            <person name="Searle S."/>
            <person name="Skow L."/>
            <person name="Swinburne J.E."/>
            <person name="Syvaenen A.C."/>
            <person name="Tozaki T."/>
            <person name="Valberg S.J."/>
            <person name="Vaudin M."/>
            <person name="White J.R."/>
            <person name="Zody M.C."/>
            <person name="Lander E.S."/>
            <person name="Lindblad-Toh K."/>
        </authorList>
    </citation>
    <scope>NUCLEOTIDE SEQUENCE [LARGE SCALE GENOMIC DNA]</scope>
    <source>
        <strain evidence="2">Thoroughbred</strain>
    </source>
</reference>